<dbReference type="AlphaFoldDB" id="A0A7X6FVB4"/>
<comment type="caution">
    <text evidence="1">The sequence shown here is derived from an EMBL/GenBank/DDBJ whole genome shotgun (WGS) entry which is preliminary data.</text>
</comment>
<protein>
    <submittedName>
        <fullName evidence="1">Uncharacterized protein</fullName>
    </submittedName>
</protein>
<gene>
    <name evidence="1" type="ORF">HGG76_27360</name>
</gene>
<dbReference type="Proteomes" id="UP000558475">
    <property type="component" value="Unassembled WGS sequence"/>
</dbReference>
<organism evidence="1 2">
    <name type="scientific">Brucella tritici</name>
    <dbReference type="NCBI Taxonomy" id="94626"/>
    <lineage>
        <taxon>Bacteria</taxon>
        <taxon>Pseudomonadati</taxon>
        <taxon>Pseudomonadota</taxon>
        <taxon>Alphaproteobacteria</taxon>
        <taxon>Hyphomicrobiales</taxon>
        <taxon>Brucellaceae</taxon>
        <taxon>Brucella/Ochrobactrum group</taxon>
        <taxon>Brucella</taxon>
    </lineage>
</organism>
<sequence length="76" mass="8559">MGGGGEIPEPEIDEFGNEVVKPIIVAEYVRDGVLIQELENHGDWSAYTKQLERNRDQALLKFGIIDQAGLRRKMGF</sequence>
<evidence type="ECO:0000313" key="2">
    <source>
        <dbReference type="Proteomes" id="UP000558475"/>
    </source>
</evidence>
<proteinExistence type="predicted"/>
<name>A0A7X6FVB4_9HYPH</name>
<accession>A0A7X6FVB4</accession>
<dbReference type="EMBL" id="JAAXZB010000005">
    <property type="protein sequence ID" value="NKW11319.1"/>
    <property type="molecule type" value="Genomic_DNA"/>
</dbReference>
<reference evidence="1 2" key="1">
    <citation type="submission" date="2020-04" db="EMBL/GenBank/DDBJ databases">
        <title>Whole genome sequencing of clinical and environmental type strains of Ochrobactrum.</title>
        <authorList>
            <person name="Dharne M."/>
        </authorList>
    </citation>
    <scope>NUCLEOTIDE SEQUENCE [LARGE SCALE GENOMIC DNA]</scope>
    <source>
        <strain evidence="1 2">DSM 13340</strain>
    </source>
</reference>
<evidence type="ECO:0000313" key="1">
    <source>
        <dbReference type="EMBL" id="NKW11319.1"/>
    </source>
</evidence>